<evidence type="ECO:0000313" key="1">
    <source>
        <dbReference type="EMBL" id="MFM0107355.1"/>
    </source>
</evidence>
<reference evidence="1 2" key="1">
    <citation type="journal article" date="2024" name="Chem. Sci.">
        <title>Discovery of megapolipeptins by genome mining of a Burkholderiales bacteria collection.</title>
        <authorList>
            <person name="Paulo B.S."/>
            <person name="Recchia M.J.J."/>
            <person name="Lee S."/>
            <person name="Fergusson C.H."/>
            <person name="Romanowski S.B."/>
            <person name="Hernandez A."/>
            <person name="Krull N."/>
            <person name="Liu D.Y."/>
            <person name="Cavanagh H."/>
            <person name="Bos A."/>
            <person name="Gray C.A."/>
            <person name="Murphy B.T."/>
            <person name="Linington R.G."/>
            <person name="Eustaquio A.S."/>
        </authorList>
    </citation>
    <scope>NUCLEOTIDE SEQUENCE [LARGE SCALE GENOMIC DNA]</scope>
    <source>
        <strain evidence="1 2">RL18-126-BIB-B</strain>
    </source>
</reference>
<keyword evidence="2" id="KW-1185">Reference proteome</keyword>
<dbReference type="Proteomes" id="UP001629235">
    <property type="component" value="Unassembled WGS sequence"/>
</dbReference>
<gene>
    <name evidence="1" type="ORF">PQR01_28735</name>
</gene>
<organism evidence="1 2">
    <name type="scientific">Paraburkholderia rhynchosiae</name>
    <dbReference type="NCBI Taxonomy" id="487049"/>
    <lineage>
        <taxon>Bacteria</taxon>
        <taxon>Pseudomonadati</taxon>
        <taxon>Pseudomonadota</taxon>
        <taxon>Betaproteobacteria</taxon>
        <taxon>Burkholderiales</taxon>
        <taxon>Burkholderiaceae</taxon>
        <taxon>Paraburkholderia</taxon>
    </lineage>
</organism>
<comment type="caution">
    <text evidence="1">The sequence shown here is derived from an EMBL/GenBank/DDBJ whole genome shotgun (WGS) entry which is preliminary data.</text>
</comment>
<dbReference type="EMBL" id="JAQQDW010000078">
    <property type="protein sequence ID" value="MFM0107355.1"/>
    <property type="molecule type" value="Genomic_DNA"/>
</dbReference>
<evidence type="ECO:0000313" key="2">
    <source>
        <dbReference type="Proteomes" id="UP001629235"/>
    </source>
</evidence>
<sequence>MARIHPAPRHDPVEASLSPADDRVHLNHWLPPQAGVVPRIRIGQRWVNVLWALPIAFILLVIGVAIAQALRQIPAVQEFLVRYPGIPPSGVAVTTGFPAWLRLQHFLNLFFMAFIIRAGLQILADHPRLY</sequence>
<proteinExistence type="predicted"/>
<accession>A0ACC7NKQ2</accession>
<protein>
    <submittedName>
        <fullName evidence="1">Uncharacterized protein</fullName>
    </submittedName>
</protein>
<name>A0ACC7NKQ2_9BURK</name>